<dbReference type="FunFam" id="3.40.50.1360:FF:000014">
    <property type="entry name" value="Ribose 5-phosphate isomerase"/>
    <property type="match status" value="1"/>
</dbReference>
<evidence type="ECO:0000256" key="7">
    <source>
        <dbReference type="ARBA" id="ARBA00029734"/>
    </source>
</evidence>
<gene>
    <name evidence="9" type="primary">MPUL0B03170</name>
    <name evidence="9" type="ORF">METSCH_B03170</name>
</gene>
<accession>A0A4P6XM88</accession>
<protein>
    <recommendedName>
        <fullName evidence="5">Ribose-5-phosphate isomerase</fullName>
        <ecNumber evidence="4">5.3.1.6</ecNumber>
    </recommendedName>
    <alternativeName>
        <fullName evidence="8">D-ribose-5-phosphate ketol-isomerase</fullName>
    </alternativeName>
    <alternativeName>
        <fullName evidence="7">Phosphoriboisomerase</fullName>
    </alternativeName>
</protein>
<dbReference type="Gene3D" id="3.30.70.260">
    <property type="match status" value="1"/>
</dbReference>
<comment type="pathway">
    <text evidence="2">Carbohydrate degradation; pentose phosphate pathway; D-ribose 5-phosphate from D-ribulose 5-phosphate (non-oxidative stage): step 1/1.</text>
</comment>
<dbReference type="FunFam" id="3.30.70.260:FF:000053">
    <property type="entry name" value="Ribose-5-phosphate isomerase, putative"/>
    <property type="match status" value="1"/>
</dbReference>
<dbReference type="GO" id="GO:0006014">
    <property type="term" value="P:D-ribose metabolic process"/>
    <property type="evidence" value="ECO:0007669"/>
    <property type="project" value="TreeGrafter"/>
</dbReference>
<proteinExistence type="inferred from homology"/>
<dbReference type="EMBL" id="CP034457">
    <property type="protein sequence ID" value="QBM87118.1"/>
    <property type="molecule type" value="Genomic_DNA"/>
</dbReference>
<dbReference type="EC" id="5.3.1.6" evidence="4"/>
<dbReference type="STRING" id="2163413.A0A4P6XM88"/>
<dbReference type="GO" id="GO:0004751">
    <property type="term" value="F:ribose-5-phosphate isomerase activity"/>
    <property type="evidence" value="ECO:0007669"/>
    <property type="project" value="UniProtKB-EC"/>
</dbReference>
<dbReference type="NCBIfam" id="NF001924">
    <property type="entry name" value="PRK00702.1"/>
    <property type="match status" value="1"/>
</dbReference>
<dbReference type="Gene3D" id="3.40.50.1360">
    <property type="match status" value="1"/>
</dbReference>
<dbReference type="GO" id="GO:0009052">
    <property type="term" value="P:pentose-phosphate shunt, non-oxidative branch"/>
    <property type="evidence" value="ECO:0007669"/>
    <property type="project" value="InterPro"/>
</dbReference>
<dbReference type="PANTHER" id="PTHR11934">
    <property type="entry name" value="RIBOSE-5-PHOSPHATE ISOMERASE"/>
    <property type="match status" value="1"/>
</dbReference>
<dbReference type="PANTHER" id="PTHR11934:SF0">
    <property type="entry name" value="RIBOSE-5-PHOSPHATE ISOMERASE"/>
    <property type="match status" value="1"/>
</dbReference>
<evidence type="ECO:0000256" key="5">
    <source>
        <dbReference type="ARBA" id="ARBA00019150"/>
    </source>
</evidence>
<dbReference type="Proteomes" id="UP000292447">
    <property type="component" value="Chromosome II"/>
</dbReference>
<evidence type="ECO:0000256" key="1">
    <source>
        <dbReference type="ARBA" id="ARBA00001713"/>
    </source>
</evidence>
<evidence type="ECO:0000256" key="8">
    <source>
        <dbReference type="ARBA" id="ARBA00032273"/>
    </source>
</evidence>
<dbReference type="AlphaFoldDB" id="A0A4P6XM88"/>
<dbReference type="Pfam" id="PF06026">
    <property type="entry name" value="Rib_5-P_isom_A"/>
    <property type="match status" value="1"/>
</dbReference>
<dbReference type="InterPro" id="IPR004788">
    <property type="entry name" value="Ribose5P_isomerase_type_A"/>
</dbReference>
<evidence type="ECO:0000313" key="10">
    <source>
        <dbReference type="Proteomes" id="UP000292447"/>
    </source>
</evidence>
<evidence type="ECO:0000313" key="9">
    <source>
        <dbReference type="EMBL" id="QBM87118.1"/>
    </source>
</evidence>
<evidence type="ECO:0000256" key="2">
    <source>
        <dbReference type="ARBA" id="ARBA00004988"/>
    </source>
</evidence>
<evidence type="ECO:0000256" key="6">
    <source>
        <dbReference type="ARBA" id="ARBA00023235"/>
    </source>
</evidence>
<evidence type="ECO:0000256" key="3">
    <source>
        <dbReference type="ARBA" id="ARBA00008088"/>
    </source>
</evidence>
<keyword evidence="10" id="KW-1185">Reference proteome</keyword>
<dbReference type="SUPFAM" id="SSF100950">
    <property type="entry name" value="NagB/RpiA/CoA transferase-like"/>
    <property type="match status" value="1"/>
</dbReference>
<name>A0A4P6XM88_9ASCO</name>
<organism evidence="9 10">
    <name type="scientific">Metschnikowia aff. pulcherrima</name>
    <dbReference type="NCBI Taxonomy" id="2163413"/>
    <lineage>
        <taxon>Eukaryota</taxon>
        <taxon>Fungi</taxon>
        <taxon>Dikarya</taxon>
        <taxon>Ascomycota</taxon>
        <taxon>Saccharomycotina</taxon>
        <taxon>Pichiomycetes</taxon>
        <taxon>Metschnikowiaceae</taxon>
        <taxon>Metschnikowia</taxon>
    </lineage>
</organism>
<comment type="catalytic activity">
    <reaction evidence="1">
        <text>aldehydo-D-ribose 5-phosphate = D-ribulose 5-phosphate</text>
        <dbReference type="Rhea" id="RHEA:14657"/>
        <dbReference type="ChEBI" id="CHEBI:58121"/>
        <dbReference type="ChEBI" id="CHEBI:58273"/>
        <dbReference type="EC" id="5.3.1.6"/>
    </reaction>
</comment>
<sequence length="256" mass="27837">MLKGLLYNPPKSVFRRFFANINMSPIESAKKAAAFRAVDENFPTNAKVVGIGSGSTVVYVAERLSQHANKADFVCIPTGFQLRQLILDHGLHVGTIEQFPLIDIAFDGADECDEKLNLIKGGGACLLQEKLVAEASEKFIIVADFRKKSNALGTEWTQGVPIEIVPNAYAKVTLDLKRLGAKNINLRQGGKAKAGPVITDNNNFLIDADFGAIEDPQDLHRKIKSLCGVVDTGLFTNLADKAYFGEQSGEVCVWLA</sequence>
<evidence type="ECO:0000256" key="4">
    <source>
        <dbReference type="ARBA" id="ARBA00011959"/>
    </source>
</evidence>
<dbReference type="UniPathway" id="UPA00115">
    <property type="reaction ID" value="UER00412"/>
</dbReference>
<dbReference type="InterPro" id="IPR037171">
    <property type="entry name" value="NagB/RpiA_transferase-like"/>
</dbReference>
<dbReference type="SUPFAM" id="SSF75445">
    <property type="entry name" value="D-ribose-5-phosphate isomerase (RpiA), lid domain"/>
    <property type="match status" value="1"/>
</dbReference>
<dbReference type="NCBIfam" id="TIGR00021">
    <property type="entry name" value="rpiA"/>
    <property type="match status" value="1"/>
</dbReference>
<dbReference type="GO" id="GO:0005737">
    <property type="term" value="C:cytoplasm"/>
    <property type="evidence" value="ECO:0007669"/>
    <property type="project" value="TreeGrafter"/>
</dbReference>
<reference evidence="10" key="1">
    <citation type="submission" date="2019-03" db="EMBL/GenBank/DDBJ databases">
        <title>Snf2 controls pulcherriminic acid biosynthesis and connects pigmentation and antifungal activity of the yeast Metschnikowia pulcherrima.</title>
        <authorList>
            <person name="Gore-Lloyd D."/>
            <person name="Sumann I."/>
            <person name="Brachmann A.O."/>
            <person name="Schneeberger K."/>
            <person name="Ortiz-Merino R.A."/>
            <person name="Moreno-Beltran M."/>
            <person name="Schlaefli M."/>
            <person name="Kirner P."/>
            <person name="Santos Kron A."/>
            <person name="Wolfe K.H."/>
            <person name="Piel J."/>
            <person name="Ahrens C.H."/>
            <person name="Henk D."/>
            <person name="Freimoser F.M."/>
        </authorList>
    </citation>
    <scope>NUCLEOTIDE SEQUENCE [LARGE SCALE GENOMIC DNA]</scope>
    <source>
        <strain evidence="10">APC 1.2</strain>
    </source>
</reference>
<dbReference type="CDD" id="cd01398">
    <property type="entry name" value="RPI_A"/>
    <property type="match status" value="1"/>
</dbReference>
<comment type="similarity">
    <text evidence="3">Belongs to the ribose 5-phosphate isomerase family.</text>
</comment>
<keyword evidence="6 9" id="KW-0413">Isomerase</keyword>